<evidence type="ECO:0000313" key="3">
    <source>
        <dbReference type="Proteomes" id="UP000305848"/>
    </source>
</evidence>
<dbReference type="AlphaFoldDB" id="A0A4U3KYI9"/>
<accession>A0A4U3KYI9</accession>
<dbReference type="RefSeq" id="WP_137262458.1">
    <property type="nucleotide sequence ID" value="NZ_SZQL01000011.1"/>
</dbReference>
<feature type="signal peptide" evidence="1">
    <location>
        <begin position="1"/>
        <end position="20"/>
    </location>
</feature>
<name>A0A4U3KYI9_9BACT</name>
<organism evidence="2 3">
    <name type="scientific">Ilyomonas limi</name>
    <dbReference type="NCBI Taxonomy" id="2575867"/>
    <lineage>
        <taxon>Bacteria</taxon>
        <taxon>Pseudomonadati</taxon>
        <taxon>Bacteroidota</taxon>
        <taxon>Chitinophagia</taxon>
        <taxon>Chitinophagales</taxon>
        <taxon>Chitinophagaceae</taxon>
        <taxon>Ilyomonas</taxon>
    </lineage>
</organism>
<dbReference type="EMBL" id="SZQL01000011">
    <property type="protein sequence ID" value="TKK67442.1"/>
    <property type="molecule type" value="Genomic_DNA"/>
</dbReference>
<evidence type="ECO:0000313" key="2">
    <source>
        <dbReference type="EMBL" id="TKK67442.1"/>
    </source>
</evidence>
<dbReference type="Proteomes" id="UP000305848">
    <property type="component" value="Unassembled WGS sequence"/>
</dbReference>
<protein>
    <submittedName>
        <fullName evidence="2">Uncharacterized protein</fullName>
    </submittedName>
</protein>
<gene>
    <name evidence="2" type="ORF">FC093_14185</name>
</gene>
<sequence>MKSIITLLWAILFFPTTNYCQLSPVASENNILICCQATAPDNEFSGLLKWRNFVLLIPQHVSDTDMHNIIAIDTLSIDSVLQHQADSVYHYTTIIFDTSLHNIIHSIQQTIGKHNKYGGFEAAVAVDDSIFFTVETDSLCYVVKGVIKEKEDKYRVVFKPKDILALQKPNYRFDNAGFESLTYLPASKKLVALYENNNLSNAVTGYTFNTDFTHKQSLQFNKPLLFRLTDITAIKDSAGNDALLGMNFFYNDFKKDTGRKATEFNYYFTGDTNKVYTSKQLTAAQSQLHGGNLLKDCFSRVISLHIHNNTVSWQEEEIISYQCDNWEGITSYKKGVLLMVDGKPPGVNCRLSYFELDNQP</sequence>
<reference evidence="2 3" key="1">
    <citation type="submission" date="2019-05" db="EMBL/GenBank/DDBJ databases">
        <title>Panacibacter sp. strain 17mud1-8 Genome sequencing and assembly.</title>
        <authorList>
            <person name="Chhetri G."/>
        </authorList>
    </citation>
    <scope>NUCLEOTIDE SEQUENCE [LARGE SCALE GENOMIC DNA]</scope>
    <source>
        <strain evidence="2 3">17mud1-8</strain>
    </source>
</reference>
<comment type="caution">
    <text evidence="2">The sequence shown here is derived from an EMBL/GenBank/DDBJ whole genome shotgun (WGS) entry which is preliminary data.</text>
</comment>
<dbReference type="OrthoDB" id="9812256at2"/>
<keyword evidence="3" id="KW-1185">Reference proteome</keyword>
<evidence type="ECO:0000256" key="1">
    <source>
        <dbReference type="SAM" id="SignalP"/>
    </source>
</evidence>
<keyword evidence="1" id="KW-0732">Signal</keyword>
<feature type="chain" id="PRO_5020187349" evidence="1">
    <location>
        <begin position="21"/>
        <end position="360"/>
    </location>
</feature>
<proteinExistence type="predicted"/>